<accession>A0ABQ5L1W9</accession>
<evidence type="ECO:0000313" key="2">
    <source>
        <dbReference type="Proteomes" id="UP001057375"/>
    </source>
</evidence>
<evidence type="ECO:0008006" key="3">
    <source>
        <dbReference type="Google" id="ProtNLM"/>
    </source>
</evidence>
<protein>
    <recommendedName>
        <fullName evidence="3">MMS19 nucleotide excision repair protein</fullName>
    </recommendedName>
</protein>
<dbReference type="Proteomes" id="UP001057375">
    <property type="component" value="Unassembled WGS sequence"/>
</dbReference>
<evidence type="ECO:0000313" key="1">
    <source>
        <dbReference type="EMBL" id="GKT37345.1"/>
    </source>
</evidence>
<sequence length="958" mass="106564">MNGEIIYKQWYGICVDYAKAVTLETIGPDHHKLIGNATNDALVQLLQLNEQTYETTPTTFYSDSSKYDYTEKIITIFRMKPKFSHFLIDSTSPLTVIFLKLAIGIYYSLAKNTVSDSDTYRLLSINNSILTSLLPKHDISPIYPSIYSLLVSSRFTIDRFRQQVYNTIKQLPPSFGNDVIRGDMLISIGTQDSLMCLWECGGFGVGELVHSSSKVSPQMTPDSSPGMVSSKQVFPSNFDRLLKNVATNGRLAHTIIQSISAACHVCLDKVKPFLISASPSSTAPLTYFETLAVTACQCLTQRAREHERIETGGGEEEMQNVSALENSVLSTNPNCRIGLLLCVGIPPELLLKNSDDISVLFPCITSEAVEKSFVDSRLMNESVFVQHSDDISRFCLSSIIVPHIFGYLNEYKDERAKDPLMEKHTHDTLHRFSDMLRSCVRSIFGSVSFDSDRILHSFKSVNEQDDGNCIVGCYLCSIMLLSLGVVGEGLEGICCSILLLSLLKFNSLLSVLCSLTLTRISVSMNEINMICEAVKMLRRMEADGRGGEGSCKEKETILLVHLASVVCDDTIYLFANAITTLYDTSNPIPQKLVETLFTTMHRIMSYKAEQEKRSTFGQMYSYVLILGEDERESKTQQTVEACVSRVTEKVFMSALTLTHILSPFISLDSLPHAVFSLCVLKEYGLQRVKKETQRVKDEADTGIIASSGHSRKEQEMLDSSTINKLFDDAYDADMFSVCLQKMDQLGLLKEMQCAYATKYLISPINFVSFPPPIPYKLPPQIESLLPQLAMAIPSCSAYSRSLLSASYLPGSLFDPSEDVCLSAIEACEGTLVRLGKVIFSQMISPSTPFPSAQARKGVVDVIVQFASFLYEGVFQSVSKAHINIVKRIVWLLELICMCCPSKRDDLLAALVKVKKIIKDQDPLEQGIDALDGAIKICEASDKAVHIQWVMETMRIGME</sequence>
<keyword evidence="2" id="KW-1185">Reference proteome</keyword>
<organism evidence="1 2">
    <name type="scientific">Aduncisulcus paluster</name>
    <dbReference type="NCBI Taxonomy" id="2918883"/>
    <lineage>
        <taxon>Eukaryota</taxon>
        <taxon>Metamonada</taxon>
        <taxon>Carpediemonas-like organisms</taxon>
        <taxon>Aduncisulcus</taxon>
    </lineage>
</organism>
<dbReference type="EMBL" id="BQXS01011457">
    <property type="protein sequence ID" value="GKT37345.1"/>
    <property type="molecule type" value="Genomic_DNA"/>
</dbReference>
<comment type="caution">
    <text evidence="1">The sequence shown here is derived from an EMBL/GenBank/DDBJ whole genome shotgun (WGS) entry which is preliminary data.</text>
</comment>
<reference evidence="1" key="1">
    <citation type="submission" date="2022-03" db="EMBL/GenBank/DDBJ databases">
        <title>Draft genome sequence of Aduncisulcus paluster, a free-living microaerophilic Fornicata.</title>
        <authorList>
            <person name="Yuyama I."/>
            <person name="Kume K."/>
            <person name="Tamura T."/>
            <person name="Inagaki Y."/>
            <person name="Hashimoto T."/>
        </authorList>
    </citation>
    <scope>NUCLEOTIDE SEQUENCE</scope>
    <source>
        <strain evidence="1">NY0171</strain>
    </source>
</reference>
<gene>
    <name evidence="1" type="ORF">ADUPG1_010147</name>
</gene>
<proteinExistence type="predicted"/>
<name>A0ABQ5L1W9_9EUKA</name>